<proteinExistence type="predicted"/>
<reference evidence="2" key="1">
    <citation type="journal article" date="2014" name="Front. Microbiol.">
        <title>High frequency of phylogenetically diverse reductive dehalogenase-homologous genes in deep subseafloor sedimentary metagenomes.</title>
        <authorList>
            <person name="Kawai M."/>
            <person name="Futagami T."/>
            <person name="Toyoda A."/>
            <person name="Takaki Y."/>
            <person name="Nishi S."/>
            <person name="Hori S."/>
            <person name="Arai W."/>
            <person name="Tsubouchi T."/>
            <person name="Morono Y."/>
            <person name="Uchiyama I."/>
            <person name="Ito T."/>
            <person name="Fujiyama A."/>
            <person name="Inagaki F."/>
            <person name="Takami H."/>
        </authorList>
    </citation>
    <scope>NUCLEOTIDE SEQUENCE</scope>
    <source>
        <strain evidence="2">Expedition CK06-06</strain>
    </source>
</reference>
<dbReference type="InterPro" id="IPR037165">
    <property type="entry name" value="AldOxase/xan_DH_Mopterin-bd_sf"/>
</dbReference>
<dbReference type="GO" id="GO:0016491">
    <property type="term" value="F:oxidoreductase activity"/>
    <property type="evidence" value="ECO:0007669"/>
    <property type="project" value="InterPro"/>
</dbReference>
<name>X1BFV2_9ZZZZ</name>
<evidence type="ECO:0000259" key="1">
    <source>
        <dbReference type="Pfam" id="PF20256"/>
    </source>
</evidence>
<comment type="caution">
    <text evidence="2">The sequence shown here is derived from an EMBL/GenBank/DDBJ whole genome shotgun (WGS) entry which is preliminary data.</text>
</comment>
<dbReference type="SUPFAM" id="SSF56003">
    <property type="entry name" value="Molybdenum cofactor-binding domain"/>
    <property type="match status" value="1"/>
</dbReference>
<feature type="domain" description="Aldehyde oxidase/xanthine dehydrogenase second molybdopterin binding" evidence="1">
    <location>
        <begin position="2"/>
        <end position="83"/>
    </location>
</feature>
<dbReference type="Pfam" id="PF20256">
    <property type="entry name" value="MoCoBD_2"/>
    <property type="match status" value="1"/>
</dbReference>
<dbReference type="InterPro" id="IPR052516">
    <property type="entry name" value="N-heterocyclic_Hydroxylase"/>
</dbReference>
<dbReference type="PANTHER" id="PTHR47495">
    <property type="entry name" value="ALDEHYDE DEHYDROGENASE"/>
    <property type="match status" value="1"/>
</dbReference>
<organism evidence="2">
    <name type="scientific">marine sediment metagenome</name>
    <dbReference type="NCBI Taxonomy" id="412755"/>
    <lineage>
        <taxon>unclassified sequences</taxon>
        <taxon>metagenomes</taxon>
        <taxon>ecological metagenomes</taxon>
    </lineage>
</organism>
<dbReference type="PANTHER" id="PTHR47495:SF1">
    <property type="entry name" value="BLL3820 PROTEIN"/>
    <property type="match status" value="1"/>
</dbReference>
<evidence type="ECO:0000313" key="2">
    <source>
        <dbReference type="EMBL" id="GAG93905.1"/>
    </source>
</evidence>
<protein>
    <recommendedName>
        <fullName evidence="1">Aldehyde oxidase/xanthine dehydrogenase second molybdopterin binding domain-containing protein</fullName>
    </recommendedName>
</protein>
<feature type="non-terminal residue" evidence="2">
    <location>
        <position position="1"/>
    </location>
</feature>
<dbReference type="EMBL" id="BART01026189">
    <property type="protein sequence ID" value="GAG93905.1"/>
    <property type="molecule type" value="Genomic_DNA"/>
</dbReference>
<accession>X1BFV2</accession>
<dbReference type="InterPro" id="IPR046867">
    <property type="entry name" value="AldOxase/xan_DH_MoCoBD2"/>
</dbReference>
<sequence length="148" mass="16219">GTYVAHMVEVEVDKRSGHVQVKRVVCAQDMGLVINPQGAKLQIEGCITMGLGYALSEEIHFNGGEIFDLNFYTYKMTSFSWVPKIETVLVESEDIDPQGGGEPAIICMGAVVANAICDATEARLFQLPMTPQRVKEAMTREKHAVLTS</sequence>
<gene>
    <name evidence="2" type="ORF">S01H4_46795</name>
</gene>
<dbReference type="AlphaFoldDB" id="X1BFV2"/>
<dbReference type="Gene3D" id="3.30.365.10">
    <property type="entry name" value="Aldehyde oxidase/xanthine dehydrogenase, molybdopterin binding domain"/>
    <property type="match status" value="1"/>
</dbReference>